<organism evidence="3 4">
    <name type="scientific">Hallerella porci</name>
    <dbReference type="NCBI Taxonomy" id="1945871"/>
    <lineage>
        <taxon>Bacteria</taxon>
        <taxon>Pseudomonadati</taxon>
        <taxon>Fibrobacterota</taxon>
        <taxon>Fibrobacteria</taxon>
        <taxon>Fibrobacterales</taxon>
        <taxon>Fibrobacteraceae</taxon>
        <taxon>Hallerella</taxon>
    </lineage>
</organism>
<dbReference type="Pfam" id="PF09603">
    <property type="entry name" value="Fib_succ_major"/>
    <property type="match status" value="1"/>
</dbReference>
<gene>
    <name evidence="3" type="ORF">B0H50_10635</name>
</gene>
<dbReference type="Proteomes" id="UP000245523">
    <property type="component" value="Unassembled WGS sequence"/>
</dbReference>
<evidence type="ECO:0000313" key="3">
    <source>
        <dbReference type="EMBL" id="PWL03377.1"/>
    </source>
</evidence>
<feature type="domain" description="Fibrobacter succinogenes major paralogous" evidence="2">
    <location>
        <begin position="69"/>
        <end position="228"/>
    </location>
</feature>
<protein>
    <submittedName>
        <fullName evidence="3">Uncharacterized protein (TIGR02145 family)</fullName>
    </submittedName>
</protein>
<reference evidence="3 4" key="1">
    <citation type="submission" date="2018-05" db="EMBL/GenBank/DDBJ databases">
        <title>Animal gut microbial communities from fecal samples from Wisconsin, USA.</title>
        <authorList>
            <person name="Neumann A."/>
        </authorList>
    </citation>
    <scope>NUCLEOTIDE SEQUENCE [LARGE SCALE GENOMIC DNA]</scope>
    <source>
        <strain evidence="3 4">UWS4</strain>
    </source>
</reference>
<evidence type="ECO:0000259" key="2">
    <source>
        <dbReference type="Pfam" id="PF09603"/>
    </source>
</evidence>
<evidence type="ECO:0000313" key="4">
    <source>
        <dbReference type="Proteomes" id="UP000245523"/>
    </source>
</evidence>
<dbReference type="EMBL" id="QGHD01000006">
    <property type="protein sequence ID" value="PWL03377.1"/>
    <property type="molecule type" value="Genomic_DNA"/>
</dbReference>
<name>A0ABX5LN40_9BACT</name>
<dbReference type="NCBIfam" id="TIGR02145">
    <property type="entry name" value="Fib_succ_major"/>
    <property type="match status" value="1"/>
</dbReference>
<sequence>MKSIKLLTILSVAFFASIFTSCSDNSSSADGNSFDAAEVCPTEGTNAYGEPNRGTFTDARDGQVYKYTTIGNQVWIAQNLNFDDGMSPCADTLCTIEKGRIYTTVTAQTACPTGWHLPSAEEWQVLLASVGGIENAGYHLKATEGWVPLNPGWQSNGTDECGFAVKPIPVNGVLGNGDGGKKRDGFIALLWTSTPADYTWYAVEFQTQNLHAVFADDRVGYLSVRCVRD</sequence>
<dbReference type="InterPro" id="IPR011871">
    <property type="entry name" value="Fib_succ_major"/>
</dbReference>
<feature type="signal peptide" evidence="1">
    <location>
        <begin position="1"/>
        <end position="22"/>
    </location>
</feature>
<feature type="chain" id="PRO_5046012018" evidence="1">
    <location>
        <begin position="23"/>
        <end position="229"/>
    </location>
</feature>
<dbReference type="PROSITE" id="PS51257">
    <property type="entry name" value="PROKAR_LIPOPROTEIN"/>
    <property type="match status" value="1"/>
</dbReference>
<evidence type="ECO:0000256" key="1">
    <source>
        <dbReference type="SAM" id="SignalP"/>
    </source>
</evidence>
<keyword evidence="4" id="KW-1185">Reference proteome</keyword>
<keyword evidence="1" id="KW-0732">Signal</keyword>
<accession>A0ABX5LN40</accession>
<dbReference type="RefSeq" id="WP_109587311.1">
    <property type="nucleotide sequence ID" value="NZ_QGHD01000006.1"/>
</dbReference>
<comment type="caution">
    <text evidence="3">The sequence shown here is derived from an EMBL/GenBank/DDBJ whole genome shotgun (WGS) entry which is preliminary data.</text>
</comment>
<proteinExistence type="predicted"/>